<sequence>MDTRNRPVQRSISCDVESGASTRKLINRSPTKSPRRSLSVIDENSQRDPTAVRVVDGSEGLNRSRTLGGLLSSWGSLVWRKTGGGGGLALYEDEPSAPLVASYFRGFTLPGPVEVEQSETKTGKANLGVVLGVYLPTIQHIFGVIMFLRLFWIVGIMGVTQSFAMISLCCFCTFLTCISMSAIATNGVVESGGSYFMISRNLGPEFGTAVGVLFYLANAVAAAMYLVGSVEIILLYIFPSITIGGAEVHQDTGLLGMMTNNIRIYASALLLIVFLIVAMGVRFVQLFAPVSLFCVVLSVLSIYAGGIQKAIDPMAGKSVCMLNDHLLRMDAYVPAGVDSSDVCVYCRHNSPLLIASFCPNDTCDAEFQSGDLRCVSAFPGFLSQAVKSNMVTSYMHKGEANPGVPAEKSREVIQDLTTSFFLLLAIYFPSVTGIMTGSNMSGDLKDPQKSIPIGTIGAQLTTSFVYLSLVIVFGSSITGPVLRDKYGQSLGGGMVVAELAWPSPWILLIGSFTSAFGAALQCLCSAPRLLQSIAKDNVIPALRPFSVVTGRNEPMRGLLLTTLIVECAILVGGIDHIAPIVDFFFLMCYAFVNLICALHSLLGAPNWRPRFRFYHWFFSLVGAFICFFIMFSTHWYYAILSLCLCLAIYKYVEWKGAKKEWGDGIRGLALTTAQYSLMKIEDKDPHPKNWRPQLLLLMKPYDSVDVDEQHSMNMFHLASQLKAGKGLAVSVSFLEGDATCVGDRQRAEEVKQRIKDDMAEADLLGFAITMLYNQSQLAGSFSTLIQSVGIGGLRPNTIMVGWPYWQKHDGNEPEYWNFLDKIHRGAAMDMCLIVPKGLIDFPLPHHRLNGSIDVWWILLDGGLLLLISFLLKQHKVWRGCQLRLFAVAQALDNSVKMKEDLQKFVYQLRIDASVTVVELSGSEVSAYAYQRTMQMEERSKYISELHLSPKERQAMPQLLTEVHRKSKVDLRKTQSMDTTPVGAPRRTIEGKRLVPNLDAQRMTSSRVAASHIRLTVEDHDSKGDSDTDTEILRGFDFGHSDVSGDEAAKASEPAFTPAQVKKLKAERLRRLDREKVKKMHTAVRLNQKILEYSKESQLVVLNLPRPPRTRIGLQNYMEYLEMLTEKLPRVLLVRGTGKEVITMYS</sequence>
<feature type="transmembrane region" description="Helical" evidence="6">
    <location>
        <begin position="262"/>
        <end position="281"/>
    </location>
</feature>
<dbReference type="GO" id="GO:1990573">
    <property type="term" value="P:potassium ion import across plasma membrane"/>
    <property type="evidence" value="ECO:0007669"/>
    <property type="project" value="TreeGrafter"/>
</dbReference>
<feature type="domain" description="Amino acid permease/ SLC12A" evidence="7">
    <location>
        <begin position="133"/>
        <end position="307"/>
    </location>
</feature>
<feature type="transmembrane region" description="Helical" evidence="6">
    <location>
        <begin position="233"/>
        <end position="250"/>
    </location>
</feature>
<comment type="subcellular location">
    <subcellularLocation>
        <location evidence="1">Membrane</location>
        <topology evidence="1">Multi-pass membrane protein</topology>
    </subcellularLocation>
</comment>
<feature type="transmembrane region" description="Helical" evidence="6">
    <location>
        <begin position="127"/>
        <end position="151"/>
    </location>
</feature>
<dbReference type="Gene3D" id="1.20.1740.10">
    <property type="entry name" value="Amino acid/polyamine transporter I"/>
    <property type="match status" value="1"/>
</dbReference>
<feature type="transmembrane region" description="Helical" evidence="6">
    <location>
        <begin position="613"/>
        <end position="630"/>
    </location>
</feature>
<evidence type="ECO:0000259" key="8">
    <source>
        <dbReference type="Pfam" id="PF03522"/>
    </source>
</evidence>
<protein>
    <submittedName>
        <fullName evidence="10">Solute carrier family 12 member 6</fullName>
    </submittedName>
</protein>
<dbReference type="Pfam" id="PF00324">
    <property type="entry name" value="AA_permease"/>
    <property type="match status" value="2"/>
</dbReference>
<feature type="transmembrane region" description="Helical" evidence="6">
    <location>
        <begin position="456"/>
        <end position="477"/>
    </location>
</feature>
<feature type="domain" description="Amino acid permease/ SLC12A" evidence="7">
    <location>
        <begin position="391"/>
        <end position="695"/>
    </location>
</feature>
<keyword evidence="4 6" id="KW-0472">Membrane</keyword>
<feature type="transmembrane region" description="Helical" evidence="6">
    <location>
        <begin position="163"/>
        <end position="185"/>
    </location>
</feature>
<feature type="domain" description="SLC12A transporter C-terminal" evidence="8">
    <location>
        <begin position="847"/>
        <end position="919"/>
    </location>
</feature>
<evidence type="ECO:0000256" key="5">
    <source>
        <dbReference type="SAM" id="MobiDB-lite"/>
    </source>
</evidence>
<dbReference type="GO" id="GO:0006884">
    <property type="term" value="P:cell volume homeostasis"/>
    <property type="evidence" value="ECO:0007669"/>
    <property type="project" value="TreeGrafter"/>
</dbReference>
<dbReference type="Proteomes" id="UP000887566">
    <property type="component" value="Unplaced"/>
</dbReference>
<dbReference type="GO" id="GO:0045202">
    <property type="term" value="C:synapse"/>
    <property type="evidence" value="ECO:0007669"/>
    <property type="project" value="GOC"/>
</dbReference>
<evidence type="ECO:0000313" key="10">
    <source>
        <dbReference type="WBParaSite" id="PSAMB.scaffold685size43781.g7974.t1"/>
    </source>
</evidence>
<dbReference type="GO" id="GO:0015379">
    <property type="term" value="F:potassium:chloride symporter activity"/>
    <property type="evidence" value="ECO:0007669"/>
    <property type="project" value="TreeGrafter"/>
</dbReference>
<reference evidence="10" key="1">
    <citation type="submission" date="2022-11" db="UniProtKB">
        <authorList>
            <consortium name="WormBaseParasite"/>
        </authorList>
    </citation>
    <scope>IDENTIFICATION</scope>
</reference>
<keyword evidence="9" id="KW-1185">Reference proteome</keyword>
<dbReference type="GO" id="GO:0005886">
    <property type="term" value="C:plasma membrane"/>
    <property type="evidence" value="ECO:0007669"/>
    <property type="project" value="TreeGrafter"/>
</dbReference>
<evidence type="ECO:0000259" key="7">
    <source>
        <dbReference type="Pfam" id="PF00324"/>
    </source>
</evidence>
<feature type="domain" description="SLC12A transporter C-terminal" evidence="8">
    <location>
        <begin position="1076"/>
        <end position="1145"/>
    </location>
</feature>
<dbReference type="GO" id="GO:0007268">
    <property type="term" value="P:chemical synaptic transmission"/>
    <property type="evidence" value="ECO:0007669"/>
    <property type="project" value="TreeGrafter"/>
</dbReference>
<dbReference type="InterPro" id="IPR004841">
    <property type="entry name" value="AA-permease/SLC12A_dom"/>
</dbReference>
<dbReference type="WBParaSite" id="PSAMB.scaffold685size43781.g7974.t1">
    <property type="protein sequence ID" value="PSAMB.scaffold685size43781.g7974.t1"/>
    <property type="gene ID" value="PSAMB.scaffold685size43781.g7974"/>
</dbReference>
<evidence type="ECO:0000256" key="6">
    <source>
        <dbReference type="SAM" id="Phobius"/>
    </source>
</evidence>
<feature type="transmembrane region" description="Helical" evidence="6">
    <location>
        <begin position="287"/>
        <end position="307"/>
    </location>
</feature>
<dbReference type="PANTHER" id="PTHR11827">
    <property type="entry name" value="SOLUTE CARRIER FAMILY 12, CATION COTRANSPORTERS"/>
    <property type="match status" value="1"/>
</dbReference>
<dbReference type="GO" id="GO:0055064">
    <property type="term" value="P:chloride ion homeostasis"/>
    <property type="evidence" value="ECO:0007669"/>
    <property type="project" value="TreeGrafter"/>
</dbReference>
<feature type="transmembrane region" description="Helical" evidence="6">
    <location>
        <begin position="416"/>
        <end position="436"/>
    </location>
</feature>
<keyword evidence="2 6" id="KW-0812">Transmembrane</keyword>
<evidence type="ECO:0000256" key="4">
    <source>
        <dbReference type="ARBA" id="ARBA00023136"/>
    </source>
</evidence>
<feature type="region of interest" description="Disordered" evidence="5">
    <location>
        <begin position="19"/>
        <end position="51"/>
    </location>
</feature>
<evidence type="ECO:0000256" key="2">
    <source>
        <dbReference type="ARBA" id="ARBA00022692"/>
    </source>
</evidence>
<dbReference type="PANTHER" id="PTHR11827:SF53">
    <property type="entry name" value="K+_CL-COTRANSPORTER"/>
    <property type="match status" value="1"/>
</dbReference>
<dbReference type="GO" id="GO:0055075">
    <property type="term" value="P:potassium ion homeostasis"/>
    <property type="evidence" value="ECO:0007669"/>
    <property type="project" value="TreeGrafter"/>
</dbReference>
<name>A0A914XBB2_9BILA</name>
<feature type="transmembrane region" description="Helical" evidence="6">
    <location>
        <begin position="558"/>
        <end position="577"/>
    </location>
</feature>
<evidence type="ECO:0000313" key="9">
    <source>
        <dbReference type="Proteomes" id="UP000887566"/>
    </source>
</evidence>
<dbReference type="InterPro" id="IPR004842">
    <property type="entry name" value="SLC12A_fam"/>
</dbReference>
<evidence type="ECO:0000256" key="1">
    <source>
        <dbReference type="ARBA" id="ARBA00004141"/>
    </source>
</evidence>
<organism evidence="9 10">
    <name type="scientific">Plectus sambesii</name>
    <dbReference type="NCBI Taxonomy" id="2011161"/>
    <lineage>
        <taxon>Eukaryota</taxon>
        <taxon>Metazoa</taxon>
        <taxon>Ecdysozoa</taxon>
        <taxon>Nematoda</taxon>
        <taxon>Chromadorea</taxon>
        <taxon>Plectida</taxon>
        <taxon>Plectina</taxon>
        <taxon>Plectoidea</taxon>
        <taxon>Plectidae</taxon>
        <taxon>Plectus</taxon>
    </lineage>
</organism>
<dbReference type="InterPro" id="IPR018491">
    <property type="entry name" value="SLC12_C"/>
</dbReference>
<proteinExistence type="predicted"/>
<keyword evidence="3 6" id="KW-1133">Transmembrane helix</keyword>
<feature type="transmembrane region" description="Helical" evidence="6">
    <location>
        <begin position="206"/>
        <end position="227"/>
    </location>
</feature>
<accession>A0A914XBB2</accession>
<feature type="transmembrane region" description="Helical" evidence="6">
    <location>
        <begin position="583"/>
        <end position="601"/>
    </location>
</feature>
<evidence type="ECO:0000256" key="3">
    <source>
        <dbReference type="ARBA" id="ARBA00022989"/>
    </source>
</evidence>
<dbReference type="AlphaFoldDB" id="A0A914XBB2"/>
<dbReference type="Pfam" id="PF03522">
    <property type="entry name" value="SLC12"/>
    <property type="match status" value="2"/>
</dbReference>